<feature type="transmembrane region" description="Helical" evidence="1">
    <location>
        <begin position="17"/>
        <end position="38"/>
    </location>
</feature>
<evidence type="ECO:0000313" key="2">
    <source>
        <dbReference type="EMBL" id="KGM54382.1"/>
    </source>
</evidence>
<dbReference type="RefSeq" id="WP_036212490.1">
    <property type="nucleotide sequence ID" value="NZ_AVPT01000027.1"/>
</dbReference>
<dbReference type="Proteomes" id="UP000029989">
    <property type="component" value="Unassembled WGS sequence"/>
</dbReference>
<keyword evidence="3" id="KW-1185">Reference proteome</keyword>
<name>A0A0A0EZ46_9GAMM</name>
<dbReference type="SUPFAM" id="SSF52833">
    <property type="entry name" value="Thioredoxin-like"/>
    <property type="match status" value="1"/>
</dbReference>
<dbReference type="OrthoDB" id="9785445at2"/>
<accession>A0A0A0EZ46</accession>
<keyword evidence="1" id="KW-0472">Membrane</keyword>
<sequence>MNDTRVVDDRTRNRNRMFLIAIFVMFFGSMLVAGILRFSGWQPEGRRNHGELLDPPGDLRDVVPRLADGGEYRWADEARTWRIVAAPPAGCGTACDALARDLDTVWRLFGKDADRVDLLWICNAEGCMPPADARPRSLHLLDPDPRLRAALPRADAGVGGVPVYVIDPNGFVILRYPPGFDPAGLRADIAKLLKLI</sequence>
<comment type="caution">
    <text evidence="2">The sequence shown here is derived from an EMBL/GenBank/DDBJ whole genome shotgun (WGS) entry which is preliminary data.</text>
</comment>
<reference evidence="2 3" key="1">
    <citation type="journal article" date="2015" name="Stand. Genomic Sci.">
        <title>Genomic information of the arsenic-resistant bacterium Lysobacter arseniciresistens type strain ZS79(T) and comparison of Lysobacter draft genomes.</title>
        <authorList>
            <person name="Liu L."/>
            <person name="Zhang S."/>
            <person name="Luo M."/>
            <person name="Wang G."/>
        </authorList>
    </citation>
    <scope>NUCLEOTIDE SEQUENCE [LARGE SCALE GENOMIC DNA]</scope>
    <source>
        <strain evidence="2 3">ZS79</strain>
    </source>
</reference>
<gene>
    <name evidence="2" type="ORF">N799_09520</name>
</gene>
<evidence type="ECO:0000256" key="1">
    <source>
        <dbReference type="SAM" id="Phobius"/>
    </source>
</evidence>
<proteinExistence type="predicted"/>
<dbReference type="eggNOG" id="COG1999">
    <property type="taxonomic scope" value="Bacteria"/>
</dbReference>
<protein>
    <recommendedName>
        <fullName evidence="4">Thioredoxin domain-containing protein</fullName>
    </recommendedName>
</protein>
<evidence type="ECO:0008006" key="4">
    <source>
        <dbReference type="Google" id="ProtNLM"/>
    </source>
</evidence>
<dbReference type="InterPro" id="IPR036249">
    <property type="entry name" value="Thioredoxin-like_sf"/>
</dbReference>
<organism evidence="2 3">
    <name type="scientific">Lysobacter arseniciresistens ZS79</name>
    <dbReference type="NCBI Taxonomy" id="913325"/>
    <lineage>
        <taxon>Bacteria</taxon>
        <taxon>Pseudomonadati</taxon>
        <taxon>Pseudomonadota</taxon>
        <taxon>Gammaproteobacteria</taxon>
        <taxon>Lysobacterales</taxon>
        <taxon>Lysobacteraceae</taxon>
        <taxon>Novilysobacter</taxon>
    </lineage>
</organism>
<dbReference type="AlphaFoldDB" id="A0A0A0EZ46"/>
<evidence type="ECO:0000313" key="3">
    <source>
        <dbReference type="Proteomes" id="UP000029989"/>
    </source>
</evidence>
<keyword evidence="1" id="KW-0812">Transmembrane</keyword>
<dbReference type="STRING" id="913325.N799_09520"/>
<keyword evidence="1" id="KW-1133">Transmembrane helix</keyword>
<dbReference type="EMBL" id="AVPT01000027">
    <property type="protein sequence ID" value="KGM54382.1"/>
    <property type="molecule type" value="Genomic_DNA"/>
</dbReference>